<name>A0A5N0T4Y7_9GAMM</name>
<evidence type="ECO:0000313" key="7">
    <source>
        <dbReference type="EMBL" id="KAA9129848.1"/>
    </source>
</evidence>
<dbReference type="RefSeq" id="WP_150865069.1">
    <property type="nucleotide sequence ID" value="NZ_VYXP01000010.1"/>
</dbReference>
<keyword evidence="2" id="KW-0436">Ligase</keyword>
<dbReference type="PRINTS" id="PR00982">
    <property type="entry name" value="TRNASYNTHLYS"/>
</dbReference>
<comment type="subunit">
    <text evidence="1">Homodimer.</text>
</comment>
<evidence type="ECO:0000256" key="5">
    <source>
        <dbReference type="ARBA" id="ARBA00052794"/>
    </source>
</evidence>
<gene>
    <name evidence="7" type="primary">genX</name>
    <name evidence="7" type="ORF">F3N42_13775</name>
</gene>
<dbReference type="PROSITE" id="PS50862">
    <property type="entry name" value="AA_TRNA_LIGASE_II"/>
    <property type="match status" value="1"/>
</dbReference>
<accession>A0A5N0T4Y7</accession>
<dbReference type="NCBIfam" id="TIGR00462">
    <property type="entry name" value="genX"/>
    <property type="match status" value="1"/>
</dbReference>
<dbReference type="InterPro" id="IPR004364">
    <property type="entry name" value="Aa-tRNA-synt_II"/>
</dbReference>
<dbReference type="NCBIfam" id="NF006828">
    <property type="entry name" value="PRK09350.1"/>
    <property type="match status" value="1"/>
</dbReference>
<dbReference type="GO" id="GO:0000049">
    <property type="term" value="F:tRNA binding"/>
    <property type="evidence" value="ECO:0007669"/>
    <property type="project" value="TreeGrafter"/>
</dbReference>
<evidence type="ECO:0000256" key="2">
    <source>
        <dbReference type="ARBA" id="ARBA00022598"/>
    </source>
</evidence>
<evidence type="ECO:0000256" key="4">
    <source>
        <dbReference type="ARBA" id="ARBA00022840"/>
    </source>
</evidence>
<proteinExistence type="predicted"/>
<dbReference type="Pfam" id="PF00152">
    <property type="entry name" value="tRNA-synt_2"/>
    <property type="match status" value="1"/>
</dbReference>
<reference evidence="7 8" key="1">
    <citation type="submission" date="2019-09" db="EMBL/GenBank/DDBJ databases">
        <title>Wenzhouxiangella sp. Genome sequencing and assembly.</title>
        <authorList>
            <person name="Zhang R."/>
        </authorList>
    </citation>
    <scope>NUCLEOTIDE SEQUENCE [LARGE SCALE GENOMIC DNA]</scope>
    <source>
        <strain evidence="7 8">W260</strain>
    </source>
</reference>
<dbReference type="GO" id="GO:0005524">
    <property type="term" value="F:ATP binding"/>
    <property type="evidence" value="ECO:0007669"/>
    <property type="project" value="UniProtKB-KW"/>
</dbReference>
<dbReference type="PANTHER" id="PTHR42918:SF6">
    <property type="entry name" value="ELONGATION FACTOR P--(R)-BETA-LYSINE LIGASE"/>
    <property type="match status" value="1"/>
</dbReference>
<dbReference type="FunFam" id="3.30.930.10:FF:000017">
    <property type="entry name" value="Elongation factor P--(R)-beta-lysine ligase"/>
    <property type="match status" value="1"/>
</dbReference>
<organism evidence="7 8">
    <name type="scientific">Marinihelvus fidelis</name>
    <dbReference type="NCBI Taxonomy" id="2613842"/>
    <lineage>
        <taxon>Bacteria</taxon>
        <taxon>Pseudomonadati</taxon>
        <taxon>Pseudomonadota</taxon>
        <taxon>Gammaproteobacteria</taxon>
        <taxon>Chromatiales</taxon>
        <taxon>Wenzhouxiangellaceae</taxon>
        <taxon>Marinihelvus</taxon>
    </lineage>
</organism>
<keyword evidence="8" id="KW-1185">Reference proteome</keyword>
<dbReference type="SUPFAM" id="SSF55681">
    <property type="entry name" value="Class II aaRS and biotin synthetases"/>
    <property type="match status" value="1"/>
</dbReference>
<dbReference type="PANTHER" id="PTHR42918">
    <property type="entry name" value="LYSYL-TRNA SYNTHETASE"/>
    <property type="match status" value="1"/>
</dbReference>
<dbReference type="GO" id="GO:0004824">
    <property type="term" value="F:lysine-tRNA ligase activity"/>
    <property type="evidence" value="ECO:0007669"/>
    <property type="project" value="InterPro"/>
</dbReference>
<dbReference type="InterPro" id="IPR045864">
    <property type="entry name" value="aa-tRNA-synth_II/BPL/LPL"/>
</dbReference>
<dbReference type="Proteomes" id="UP000325372">
    <property type="component" value="Unassembled WGS sequence"/>
</dbReference>
<dbReference type="GO" id="GO:0006430">
    <property type="term" value="P:lysyl-tRNA aminoacylation"/>
    <property type="evidence" value="ECO:0007669"/>
    <property type="project" value="InterPro"/>
</dbReference>
<dbReference type="EMBL" id="VYXP01000010">
    <property type="protein sequence ID" value="KAA9129848.1"/>
    <property type="molecule type" value="Genomic_DNA"/>
</dbReference>
<evidence type="ECO:0000259" key="6">
    <source>
        <dbReference type="PROSITE" id="PS50862"/>
    </source>
</evidence>
<protein>
    <submittedName>
        <fullName evidence="7">EF-P lysine aminoacylase GenX</fullName>
    </submittedName>
</protein>
<dbReference type="InterPro" id="IPR006195">
    <property type="entry name" value="aa-tRNA-synth_II"/>
</dbReference>
<dbReference type="GO" id="GO:0005829">
    <property type="term" value="C:cytosol"/>
    <property type="evidence" value="ECO:0007669"/>
    <property type="project" value="TreeGrafter"/>
</dbReference>
<dbReference type="InterPro" id="IPR018149">
    <property type="entry name" value="Lys-tRNA-synth_II_C"/>
</dbReference>
<evidence type="ECO:0000313" key="8">
    <source>
        <dbReference type="Proteomes" id="UP000325372"/>
    </source>
</evidence>
<keyword evidence="3" id="KW-0547">Nucleotide-binding</keyword>
<dbReference type="InterPro" id="IPR004525">
    <property type="entry name" value="EpmA"/>
</dbReference>
<sequence length="316" mass="34869">MRSFEPTASTRALRARADVLATIRDFFARRHVMEVETPVLSAAGNSDPGIEQLAGGDRWLRTSPEYAMKRLLAAGSGDIYELGRVFRAGEAGRRHNPEFTLLEWYRLGWPLSRLMDETATLVNACGACFDRQWRVNTLEYGDWLHETTGIDPHRDDVTRLRTAVRDHGIHFDGLAQCDRDTCLDLLVSHVAEAALPTDAMTLVHGYPASQAALARLDGGDPPVALRFELYLGQVELANGYDELTDAAEQRFRFESENRKRQADGQPIRPLDERLLAALASGLPACSGVALGVDRLLMACLDAEAIDQVIAFPAPIA</sequence>
<evidence type="ECO:0000256" key="1">
    <source>
        <dbReference type="ARBA" id="ARBA00011738"/>
    </source>
</evidence>
<comment type="caution">
    <text evidence="7">The sequence shown here is derived from an EMBL/GenBank/DDBJ whole genome shotgun (WGS) entry which is preliminary data.</text>
</comment>
<evidence type="ECO:0000256" key="3">
    <source>
        <dbReference type="ARBA" id="ARBA00022741"/>
    </source>
</evidence>
<keyword evidence="4" id="KW-0067">ATP-binding</keyword>
<dbReference type="AlphaFoldDB" id="A0A5N0T4Y7"/>
<dbReference type="Gene3D" id="3.30.930.10">
    <property type="entry name" value="Bira Bifunctional Protein, Domain 2"/>
    <property type="match status" value="1"/>
</dbReference>
<feature type="domain" description="Aminoacyl-transfer RNA synthetases class-II family profile" evidence="6">
    <location>
        <begin position="13"/>
        <end position="312"/>
    </location>
</feature>
<comment type="catalytic activity">
    <reaction evidence="5">
        <text>D-beta-lysine + L-lysyl-[protein] + ATP = N(6)-((3R)-3,6-diaminohexanoyl)-L-lysyl-[protein] + AMP + diphosphate + H(+)</text>
        <dbReference type="Rhea" id="RHEA:83435"/>
        <dbReference type="Rhea" id="RHEA-COMP:9752"/>
        <dbReference type="Rhea" id="RHEA-COMP:20131"/>
        <dbReference type="ChEBI" id="CHEBI:15378"/>
        <dbReference type="ChEBI" id="CHEBI:29969"/>
        <dbReference type="ChEBI" id="CHEBI:30616"/>
        <dbReference type="ChEBI" id="CHEBI:33019"/>
        <dbReference type="ChEBI" id="CHEBI:84138"/>
        <dbReference type="ChEBI" id="CHEBI:156053"/>
        <dbReference type="ChEBI" id="CHEBI:456215"/>
    </reaction>
    <physiologicalReaction direction="left-to-right" evidence="5">
        <dbReference type="Rhea" id="RHEA:83436"/>
    </physiologicalReaction>
</comment>